<dbReference type="Pfam" id="PF13407">
    <property type="entry name" value="Peripla_BP_4"/>
    <property type="match status" value="1"/>
</dbReference>
<evidence type="ECO:0000313" key="7">
    <source>
        <dbReference type="Proteomes" id="UP000029228"/>
    </source>
</evidence>
<reference evidence="6 7" key="2">
    <citation type="submission" date="2014-09" db="EMBL/GenBank/DDBJ databases">
        <authorList>
            <consortium name="NBRP consortium"/>
            <person name="Sawabe T."/>
            <person name="Meirelles P."/>
            <person name="Nakanishi M."/>
            <person name="Sayaka M."/>
            <person name="Hattori M."/>
            <person name="Ohkuma M."/>
        </authorList>
    </citation>
    <scope>NUCLEOTIDE SEQUENCE [LARGE SCALE GENOMIC DNA]</scope>
    <source>
        <strain evidence="7">JCM19235</strain>
    </source>
</reference>
<dbReference type="PANTHER" id="PTHR46847">
    <property type="entry name" value="D-ALLOSE-BINDING PERIPLASMIC PROTEIN-RELATED"/>
    <property type="match status" value="1"/>
</dbReference>
<evidence type="ECO:0000256" key="4">
    <source>
        <dbReference type="ARBA" id="ARBA00022729"/>
    </source>
</evidence>
<accession>A0A090RXK0</accession>
<dbReference type="STRING" id="990268.JCM19235_4400"/>
<dbReference type="Gene3D" id="3.40.50.2300">
    <property type="match status" value="1"/>
</dbReference>
<reference evidence="6 7" key="1">
    <citation type="submission" date="2014-09" db="EMBL/GenBank/DDBJ databases">
        <title>Vibrio maritimus JCM 19235. (C45) whole genome shotgun sequence.</title>
        <authorList>
            <person name="Sawabe T."/>
            <person name="Meirelles P."/>
            <person name="Nakanishi M."/>
            <person name="Sayaka M."/>
            <person name="Hattori M."/>
            <person name="Ohkuma M."/>
        </authorList>
    </citation>
    <scope>NUCLEOTIDE SEQUENCE [LARGE SCALE GENOMIC DNA]</scope>
    <source>
        <strain evidence="7">JCM19235</strain>
    </source>
</reference>
<comment type="caution">
    <text evidence="6">The sequence shown here is derived from an EMBL/GenBank/DDBJ whole genome shotgun (WGS) entry which is preliminary data.</text>
</comment>
<evidence type="ECO:0000256" key="1">
    <source>
        <dbReference type="ARBA" id="ARBA00004196"/>
    </source>
</evidence>
<dbReference type="GO" id="GO:0030313">
    <property type="term" value="C:cell envelope"/>
    <property type="evidence" value="ECO:0007669"/>
    <property type="project" value="UniProtKB-SubCell"/>
</dbReference>
<dbReference type="Proteomes" id="UP000029228">
    <property type="component" value="Unassembled WGS sequence"/>
</dbReference>
<dbReference type="SUPFAM" id="SSF53822">
    <property type="entry name" value="Periplasmic binding protein-like I"/>
    <property type="match status" value="1"/>
</dbReference>
<dbReference type="GO" id="GO:0055085">
    <property type="term" value="P:transmembrane transport"/>
    <property type="evidence" value="ECO:0007669"/>
    <property type="project" value="UniProtKB-ARBA"/>
</dbReference>
<comment type="similarity">
    <text evidence="2">Belongs to the bacterial solute-binding protein 2 family.</text>
</comment>
<keyword evidence="4" id="KW-0732">Signal</keyword>
<dbReference type="PANTHER" id="PTHR46847:SF1">
    <property type="entry name" value="D-ALLOSE-BINDING PERIPLASMIC PROTEIN-RELATED"/>
    <property type="match status" value="1"/>
</dbReference>
<gene>
    <name evidence="6" type="ORF">JCM19235_4400</name>
</gene>
<proteinExistence type="inferred from homology"/>
<feature type="domain" description="Periplasmic binding protein" evidence="5">
    <location>
        <begin position="3"/>
        <end position="84"/>
    </location>
</feature>
<dbReference type="AlphaFoldDB" id="A0A090RXK0"/>
<organism evidence="6 7">
    <name type="scientific">Vibrio maritimus</name>
    <dbReference type="NCBI Taxonomy" id="990268"/>
    <lineage>
        <taxon>Bacteria</taxon>
        <taxon>Pseudomonadati</taxon>
        <taxon>Pseudomonadota</taxon>
        <taxon>Gammaproteobacteria</taxon>
        <taxon>Vibrionales</taxon>
        <taxon>Vibrionaceae</taxon>
        <taxon>Vibrio</taxon>
    </lineage>
</organism>
<evidence type="ECO:0000313" key="6">
    <source>
        <dbReference type="EMBL" id="GAL20200.1"/>
    </source>
</evidence>
<sequence length="85" mass="9601">MPGDFVLISGDKNTPASINREAGATSFIMQEERVSLSQRVYGDWQESIAYEQAKVLLNRHKDIRYLWTANDHMAFGAIRALEDVG</sequence>
<dbReference type="InterPro" id="IPR028082">
    <property type="entry name" value="Peripla_BP_I"/>
</dbReference>
<dbReference type="GO" id="GO:0030246">
    <property type="term" value="F:carbohydrate binding"/>
    <property type="evidence" value="ECO:0007669"/>
    <property type="project" value="UniProtKB-ARBA"/>
</dbReference>
<name>A0A090RXK0_9VIBR</name>
<dbReference type="InterPro" id="IPR025997">
    <property type="entry name" value="SBP_2_dom"/>
</dbReference>
<protein>
    <recommendedName>
        <fullName evidence="3">Autoinducer 2-binding periplasmic protein LuxP</fullName>
    </recommendedName>
</protein>
<keyword evidence="7" id="KW-1185">Reference proteome</keyword>
<evidence type="ECO:0000256" key="3">
    <source>
        <dbReference type="ARBA" id="ARBA00022181"/>
    </source>
</evidence>
<dbReference type="EMBL" id="BBMR01000005">
    <property type="protein sequence ID" value="GAL20200.1"/>
    <property type="molecule type" value="Genomic_DNA"/>
</dbReference>
<evidence type="ECO:0000259" key="5">
    <source>
        <dbReference type="Pfam" id="PF13407"/>
    </source>
</evidence>
<evidence type="ECO:0000256" key="2">
    <source>
        <dbReference type="ARBA" id="ARBA00007639"/>
    </source>
</evidence>
<comment type="subcellular location">
    <subcellularLocation>
        <location evidence="1">Cell envelope</location>
    </subcellularLocation>
</comment>